<feature type="domain" description="DUF6311" evidence="2">
    <location>
        <begin position="67"/>
        <end position="373"/>
    </location>
</feature>
<evidence type="ECO:0000313" key="4">
    <source>
        <dbReference type="Proteomes" id="UP000231414"/>
    </source>
</evidence>
<proteinExistence type="predicted"/>
<sequence>MVTKKILTVVGLTIIYLSIAIVFTWPLAKNISTHGFGVDEDSPYHIWHNWWLKYSIFDLKQNPLYTNYIFYPQTVPLAFDANAFVFGALTIPIQLVTNNVIFASNIIFLLSFALSGLGMYWLANHYCRSKIASAMAGVIYAFAPYVFAQAIDGHINLTSIWIIPFYALALENLWKRSLEKGLKDKMVPTLVLLTGILISLQAYNDLTYTAFLMFFTTIYISIKVINNIVKRQTEKKEMREIVIPLVPLAMAGVLSLIIFLPALIPTLKAYQSGLTPDADLKTQAVWSADLISFIKPPDFLKFFGEKWQFTAKQGTVEATVFPGYAPLILTIAAVILLFRKRADQDKETLLTWLAVTIAFFIFSLGPWLKINNQAPGLTILGKSIHLYLPYALLHKVPIIGGTQEPARMNPYLMLGLAIISALMIEKLLTVYKSKKNSTLVTVFAGCLATFVLGERWPIDFPTTDLRAPKIYQQIAKDREDFSVLNLPIGFNSGQIALGVTPIGSLQFFQTIHLHPSFRGTVARLPISAFDYYRQLPLFKYLLSPNDTPDSDDLNKELVKETFKKQLNIKYIVIHKDKYTKIPLGETENLIKEVLGGKLISEEGQISAYQI</sequence>
<protein>
    <recommendedName>
        <fullName evidence="2">DUF6311 domain-containing protein</fullName>
    </recommendedName>
</protein>
<dbReference type="Pfam" id="PF19830">
    <property type="entry name" value="DUF6311"/>
    <property type="match status" value="1"/>
</dbReference>
<feature type="transmembrane region" description="Helical" evidence="1">
    <location>
        <begin position="411"/>
        <end position="431"/>
    </location>
</feature>
<dbReference type="Proteomes" id="UP000231414">
    <property type="component" value="Unassembled WGS sequence"/>
</dbReference>
<feature type="transmembrane region" description="Helical" evidence="1">
    <location>
        <begin position="438"/>
        <end position="458"/>
    </location>
</feature>
<feature type="transmembrane region" description="Helical" evidence="1">
    <location>
        <begin position="186"/>
        <end position="203"/>
    </location>
</feature>
<feature type="transmembrane region" description="Helical" evidence="1">
    <location>
        <begin position="350"/>
        <end position="368"/>
    </location>
</feature>
<feature type="transmembrane region" description="Helical" evidence="1">
    <location>
        <begin position="154"/>
        <end position="174"/>
    </location>
</feature>
<keyword evidence="1" id="KW-0472">Membrane</keyword>
<keyword evidence="1" id="KW-1133">Transmembrane helix</keyword>
<dbReference type="InterPro" id="IPR046278">
    <property type="entry name" value="DUF6311"/>
</dbReference>
<feature type="transmembrane region" description="Helical" evidence="1">
    <location>
        <begin position="241"/>
        <end position="264"/>
    </location>
</feature>
<evidence type="ECO:0000313" key="3">
    <source>
        <dbReference type="EMBL" id="PIS20622.1"/>
    </source>
</evidence>
<evidence type="ECO:0000259" key="2">
    <source>
        <dbReference type="Pfam" id="PF19830"/>
    </source>
</evidence>
<organism evidence="3 4">
    <name type="scientific">candidate division WWE3 bacterium CG08_land_8_20_14_0_20_43_13</name>
    <dbReference type="NCBI Taxonomy" id="1975087"/>
    <lineage>
        <taxon>Bacteria</taxon>
        <taxon>Katanobacteria</taxon>
    </lineage>
</organism>
<feature type="transmembrane region" description="Helical" evidence="1">
    <location>
        <begin position="6"/>
        <end position="28"/>
    </location>
</feature>
<gene>
    <name evidence="3" type="ORF">COT52_02845</name>
</gene>
<keyword evidence="1" id="KW-0812">Transmembrane</keyword>
<feature type="transmembrane region" description="Helical" evidence="1">
    <location>
        <begin position="131"/>
        <end position="148"/>
    </location>
</feature>
<reference evidence="4" key="1">
    <citation type="submission" date="2017-09" db="EMBL/GenBank/DDBJ databases">
        <title>Depth-based differentiation of microbial function through sediment-hosted aquifers and enrichment of novel symbionts in the deep terrestrial subsurface.</title>
        <authorList>
            <person name="Probst A.J."/>
            <person name="Ladd B."/>
            <person name="Jarett J.K."/>
            <person name="Geller-Mcgrath D.E."/>
            <person name="Sieber C.M.K."/>
            <person name="Emerson J.B."/>
            <person name="Anantharaman K."/>
            <person name="Thomas B.C."/>
            <person name="Malmstrom R."/>
            <person name="Stieglmeier M."/>
            <person name="Klingl A."/>
            <person name="Woyke T."/>
            <person name="Ryan C.M."/>
            <person name="Banfield J.F."/>
        </authorList>
    </citation>
    <scope>NUCLEOTIDE SEQUENCE [LARGE SCALE GENOMIC DNA]</scope>
</reference>
<feature type="transmembrane region" description="Helical" evidence="1">
    <location>
        <begin position="101"/>
        <end position="122"/>
    </location>
</feature>
<dbReference type="EMBL" id="PEYW01000040">
    <property type="protein sequence ID" value="PIS20622.1"/>
    <property type="molecule type" value="Genomic_DNA"/>
</dbReference>
<dbReference type="AlphaFoldDB" id="A0A2H0X6T6"/>
<evidence type="ECO:0000256" key="1">
    <source>
        <dbReference type="SAM" id="Phobius"/>
    </source>
</evidence>
<feature type="transmembrane region" description="Helical" evidence="1">
    <location>
        <begin position="321"/>
        <end position="338"/>
    </location>
</feature>
<feature type="transmembrane region" description="Helical" evidence="1">
    <location>
        <begin position="209"/>
        <end position="229"/>
    </location>
</feature>
<accession>A0A2H0X6T6</accession>
<name>A0A2H0X6T6_UNCKA</name>
<comment type="caution">
    <text evidence="3">The sequence shown here is derived from an EMBL/GenBank/DDBJ whole genome shotgun (WGS) entry which is preliminary data.</text>
</comment>